<reference evidence="4" key="3">
    <citation type="submission" date="2025-04" db="UniProtKB">
        <authorList>
            <consortium name="RefSeq"/>
        </authorList>
    </citation>
    <scope>IDENTIFICATION</scope>
    <source>
        <strain evidence="4">CBS 781.70</strain>
    </source>
</reference>
<dbReference type="OrthoDB" id="10028886at2759"/>
<dbReference type="InterPro" id="IPR022272">
    <property type="entry name" value="Lipocalin_CS"/>
</dbReference>
<protein>
    <recommendedName>
        <fullName evidence="5">F-box domain-containing protein</fullName>
    </recommendedName>
</protein>
<organism evidence="2">
    <name type="scientific">Eremomyces bilateralis CBS 781.70</name>
    <dbReference type="NCBI Taxonomy" id="1392243"/>
    <lineage>
        <taxon>Eukaryota</taxon>
        <taxon>Fungi</taxon>
        <taxon>Dikarya</taxon>
        <taxon>Ascomycota</taxon>
        <taxon>Pezizomycotina</taxon>
        <taxon>Dothideomycetes</taxon>
        <taxon>Dothideomycetes incertae sedis</taxon>
        <taxon>Eremomycetales</taxon>
        <taxon>Eremomycetaceae</taxon>
        <taxon>Eremomyces</taxon>
    </lineage>
</organism>
<name>A0A6G1G4J0_9PEZI</name>
<accession>A0A6G1G4J0</accession>
<reference evidence="2 4" key="1">
    <citation type="submission" date="2020-01" db="EMBL/GenBank/DDBJ databases">
        <authorList>
            <consortium name="DOE Joint Genome Institute"/>
            <person name="Haridas S."/>
            <person name="Albert R."/>
            <person name="Binder M."/>
            <person name="Bloem J."/>
            <person name="Labutti K."/>
            <person name="Salamov A."/>
            <person name="Andreopoulos B."/>
            <person name="Baker S.E."/>
            <person name="Barry K."/>
            <person name="Bills G."/>
            <person name="Bluhm B.H."/>
            <person name="Cannon C."/>
            <person name="Castanera R."/>
            <person name="Culley D.E."/>
            <person name="Daum C."/>
            <person name="Ezra D."/>
            <person name="Gonzalez J.B."/>
            <person name="Henrissat B."/>
            <person name="Kuo A."/>
            <person name="Liang C."/>
            <person name="Lipzen A."/>
            <person name="Lutzoni F."/>
            <person name="Magnuson J."/>
            <person name="Mondo S."/>
            <person name="Nolan M."/>
            <person name="Ohm R."/>
            <person name="Pangilinan J."/>
            <person name="Park H.-J."/>
            <person name="Ramirez L."/>
            <person name="Alfaro M."/>
            <person name="Sun H."/>
            <person name="Tritt A."/>
            <person name="Yoshinaga Y."/>
            <person name="Zwiers L.-H."/>
            <person name="Turgeon B.G."/>
            <person name="Goodwin S.B."/>
            <person name="Spatafora J.W."/>
            <person name="Crous P.W."/>
            <person name="Grigoriev I.V."/>
        </authorList>
    </citation>
    <scope>NUCLEOTIDE SEQUENCE</scope>
    <source>
        <strain evidence="2 4">CBS 781.70</strain>
    </source>
</reference>
<dbReference type="RefSeq" id="XP_033534618.1">
    <property type="nucleotide sequence ID" value="XM_033677061.1"/>
</dbReference>
<evidence type="ECO:0000313" key="2">
    <source>
        <dbReference type="EMBL" id="KAF1812987.1"/>
    </source>
</evidence>
<keyword evidence="3" id="KW-1185">Reference proteome</keyword>
<dbReference type="Gene3D" id="3.80.10.10">
    <property type="entry name" value="Ribonuclease Inhibitor"/>
    <property type="match status" value="2"/>
</dbReference>
<dbReference type="GeneID" id="54417631"/>
<reference evidence="4" key="2">
    <citation type="submission" date="2020-04" db="EMBL/GenBank/DDBJ databases">
        <authorList>
            <consortium name="NCBI Genome Project"/>
        </authorList>
    </citation>
    <scope>NUCLEOTIDE SEQUENCE</scope>
    <source>
        <strain evidence="4">CBS 781.70</strain>
    </source>
</reference>
<feature type="region of interest" description="Disordered" evidence="1">
    <location>
        <begin position="517"/>
        <end position="536"/>
    </location>
</feature>
<dbReference type="SUPFAM" id="SSF52047">
    <property type="entry name" value="RNI-like"/>
    <property type="match status" value="1"/>
</dbReference>
<proteinExistence type="predicted"/>
<dbReference type="Proteomes" id="UP000504638">
    <property type="component" value="Unplaced"/>
</dbReference>
<sequence length="536" mass="60725">MAVYLPDDIFPIIFGHLADQRDSHTLFNCSISSKRLTVPALTALYRYQYARPVREWYPDDNQGRDAQRISGLWRSLALSAVDKTFFPYCRYIHSLDLRDLRELLDDFNAKRTRQPLFRDFFKGDMTQFRVWIKPGERLNSDATVEAIGEAISLKAPFIEDLMTAGQVSADALRRWVLRMPNLQYLCLFNGKAIGESDLSPLLRSHCPKFRSLMMYSWFADDSDSRFGTFISSLQPQSLQSLEVMSEAGIKIKTCKALALHNQSLTKLHIALRPDSFQSLSEIGPCRALESLHLEDLEGTIDLESAQSQSFDDLLAWMRQCKNLRDLELKNFISGAAIVTPLLSDEDVYLESLEVDSYTMAERRNFHLALMNQPNLKYLCLRGDGDDVVRDDIDAFLHSLVCLKDLRELNLTGVSDYFTDPHISHLATQLPKLEKLNTSGYGVTDRVLPSIVQSKSLREVTFQAITSFTLGGLLDFVNDLGPDHNGLVFETINADPDSRLSEDEVRLVEESISGRVGGTFRYDARDPDPSDFEGDSD</sequence>
<dbReference type="PANTHER" id="PTHR13318">
    <property type="entry name" value="PARTNER OF PAIRED, ISOFORM B-RELATED"/>
    <property type="match status" value="1"/>
</dbReference>
<evidence type="ECO:0000313" key="4">
    <source>
        <dbReference type="RefSeq" id="XP_033534618.1"/>
    </source>
</evidence>
<dbReference type="InterPro" id="IPR032675">
    <property type="entry name" value="LRR_dom_sf"/>
</dbReference>
<gene>
    <name evidence="2 4" type="ORF">P152DRAFT_416256</name>
</gene>
<evidence type="ECO:0000256" key="1">
    <source>
        <dbReference type="SAM" id="MobiDB-lite"/>
    </source>
</evidence>
<dbReference type="PROSITE" id="PS00213">
    <property type="entry name" value="LIPOCALIN"/>
    <property type="match status" value="1"/>
</dbReference>
<evidence type="ECO:0008006" key="5">
    <source>
        <dbReference type="Google" id="ProtNLM"/>
    </source>
</evidence>
<dbReference type="GO" id="GO:0019005">
    <property type="term" value="C:SCF ubiquitin ligase complex"/>
    <property type="evidence" value="ECO:0007669"/>
    <property type="project" value="TreeGrafter"/>
</dbReference>
<dbReference type="EMBL" id="ML975156">
    <property type="protein sequence ID" value="KAF1812987.1"/>
    <property type="molecule type" value="Genomic_DNA"/>
</dbReference>
<dbReference type="AlphaFoldDB" id="A0A6G1G4J0"/>
<dbReference type="GO" id="GO:0031146">
    <property type="term" value="P:SCF-dependent proteasomal ubiquitin-dependent protein catabolic process"/>
    <property type="evidence" value="ECO:0007669"/>
    <property type="project" value="TreeGrafter"/>
</dbReference>
<evidence type="ECO:0000313" key="3">
    <source>
        <dbReference type="Proteomes" id="UP000504638"/>
    </source>
</evidence>